<dbReference type="EMBL" id="JABJNZ010000059">
    <property type="protein sequence ID" value="MBT4870847.1"/>
    <property type="molecule type" value="Genomic_DNA"/>
</dbReference>
<keyword evidence="1" id="KW-1133">Transmembrane helix</keyword>
<keyword evidence="3" id="KW-0378">Hydrolase</keyword>
<dbReference type="GO" id="GO:0004519">
    <property type="term" value="F:endonuclease activity"/>
    <property type="evidence" value="ECO:0007669"/>
    <property type="project" value="UniProtKB-KW"/>
</dbReference>
<keyword evidence="3" id="KW-0255">Endonuclease</keyword>
<evidence type="ECO:0000256" key="1">
    <source>
        <dbReference type="SAM" id="Phobius"/>
    </source>
</evidence>
<feature type="domain" description="Holliday junction resolvase-related" evidence="2">
    <location>
        <begin position="35"/>
        <end position="114"/>
    </location>
</feature>
<organism evidence="3 4">
    <name type="scientific">Candidatus Iainarchaeum sp</name>
    <dbReference type="NCBI Taxonomy" id="3101447"/>
    <lineage>
        <taxon>Archaea</taxon>
        <taxon>Candidatus Iainarchaeota</taxon>
        <taxon>Candidatus Iainarchaeia</taxon>
        <taxon>Candidatus Iainarchaeales</taxon>
        <taxon>Candidatus Iainarchaeaceae</taxon>
        <taxon>Candidatus Iainarchaeum</taxon>
    </lineage>
</organism>
<dbReference type="AlphaFoldDB" id="A0A8T5GGK7"/>
<reference evidence="3" key="1">
    <citation type="journal article" date="2021" name="ISME J.">
        <title>Mercury methylation by metabolically versatile and cosmopolitan marine bacteria.</title>
        <authorList>
            <person name="Lin H."/>
            <person name="Ascher D.B."/>
            <person name="Myung Y."/>
            <person name="Lamborg C.H."/>
            <person name="Hallam S.J."/>
            <person name="Gionfriddo C.M."/>
            <person name="Holt K.E."/>
            <person name="Moreau J.W."/>
        </authorList>
    </citation>
    <scope>NUCLEOTIDE SEQUENCE</scope>
    <source>
        <strain evidence="3">SI075_bin30</strain>
    </source>
</reference>
<comment type="caution">
    <text evidence="3">The sequence shown here is derived from an EMBL/GenBank/DDBJ whole genome shotgun (WGS) entry which is preliminary data.</text>
</comment>
<proteinExistence type="predicted"/>
<keyword evidence="1" id="KW-0472">Membrane</keyword>
<evidence type="ECO:0000313" key="4">
    <source>
        <dbReference type="Proteomes" id="UP000722459"/>
    </source>
</evidence>
<name>A0A8T5GGK7_9ARCH</name>
<sequence length="116" mass="13702">MIELIVIAILVVICIILIWLVLSLKEELTNLRFAKQSQSVKYGQLTEQWLPFAKKYPYNSQNFRFIGKPIDGLAFEDEKVVFVEFKTNKSSLSKVQRKVRDLIREKKVEWLELRVD</sequence>
<evidence type="ECO:0000313" key="3">
    <source>
        <dbReference type="EMBL" id="MBT4870847.1"/>
    </source>
</evidence>
<keyword evidence="1" id="KW-0812">Transmembrane</keyword>
<feature type="transmembrane region" description="Helical" evidence="1">
    <location>
        <begin position="6"/>
        <end position="24"/>
    </location>
</feature>
<keyword evidence="3" id="KW-0540">Nuclease</keyword>
<gene>
    <name evidence="3" type="ORF">HON47_04695</name>
</gene>
<dbReference type="InterPro" id="IPR019287">
    <property type="entry name" value="Hday_junct_resolvase-rel_dom"/>
</dbReference>
<protein>
    <submittedName>
        <fullName evidence="3">Endonuclease</fullName>
    </submittedName>
</protein>
<dbReference type="Proteomes" id="UP000722459">
    <property type="component" value="Unassembled WGS sequence"/>
</dbReference>
<accession>A0A8T5GGK7</accession>
<dbReference type="Pfam" id="PF10107">
    <property type="entry name" value="Endonuc_Holl"/>
    <property type="match status" value="1"/>
</dbReference>
<evidence type="ECO:0000259" key="2">
    <source>
        <dbReference type="Pfam" id="PF10107"/>
    </source>
</evidence>